<dbReference type="InterPro" id="IPR050706">
    <property type="entry name" value="Cyclic-di-GMP_PDE-like"/>
</dbReference>
<evidence type="ECO:0000256" key="1">
    <source>
        <dbReference type="SAM" id="Phobius"/>
    </source>
</evidence>
<dbReference type="EMBL" id="JAVCAP010000001">
    <property type="protein sequence ID" value="MDP8566259.1"/>
    <property type="molecule type" value="Genomic_DNA"/>
</dbReference>
<keyword evidence="1" id="KW-1133">Transmembrane helix</keyword>
<sequence>MLKAASEPIALDTEIVEMLYANNSRSLVAALVVMSALVFVQQALISTVVLVSWAVIFLLAYGLRTGLTFLYYRSNAKSIYSQQWLKRFRLSSGFCGVSWGLAGILLFPETDTAHQAFLIFALVGVAGAGIVIYSIDTLCSNLFSGGLLLLMIPRFIIHGTQLSIALAILFIVYVVYVTIAGRGLAKSLRENMSLRIASNLDNQKVHQLAYYDFLTGLPNRRLLSDRLNQAFIRCARTQTYGAVLSLDLNNFKGLNDSKGHLAGDELLQQVAERLQHCLRKKDTIARMGGDEFVAVLDDLGNHRGQAVISVLATADKLMDAFSLPFQLKNGQYRSKPSIGVCLFLGEESSEAEVLRRADIAMYQAKKSENMHGIQLYDEAQYPAIELRVTLENDLAFALQSGQLSLYYQLQVDQDLAPIGAEVLLRWQHPVLGVVPPDQFIPIAEESGAIVAIGHWVLQQSCAQLKAWEHDPAIARLHLSVNVSALQFSQPEFVEQVMHTVQASGCNPRHLRLELTETAIVKNVEDVIDKINALKSCGITFSLDDFGIGQSSLSVLKRLPLDELKIDRSFISDILHNNYDTFIVQTIIEMGKNLGHHVIAEGVEVEQQKVMLQALGCHAFQGYLFCKPLPLADFEAKVQRLFSAAQLASVTMKPALHS</sequence>
<evidence type="ECO:0000313" key="4">
    <source>
        <dbReference type="EMBL" id="MDP8566259.1"/>
    </source>
</evidence>
<dbReference type="Gene3D" id="3.30.70.270">
    <property type="match status" value="1"/>
</dbReference>
<feature type="transmembrane region" description="Helical" evidence="1">
    <location>
        <begin position="88"/>
        <end position="107"/>
    </location>
</feature>
<dbReference type="SUPFAM" id="SSF141868">
    <property type="entry name" value="EAL domain-like"/>
    <property type="match status" value="1"/>
</dbReference>
<dbReference type="NCBIfam" id="TIGR00254">
    <property type="entry name" value="GGDEF"/>
    <property type="match status" value="1"/>
</dbReference>
<organism evidence="4 5">
    <name type="scientific">Methylophilus aquaticus</name>
    <dbReference type="NCBI Taxonomy" id="1971610"/>
    <lineage>
        <taxon>Bacteria</taxon>
        <taxon>Pseudomonadati</taxon>
        <taxon>Pseudomonadota</taxon>
        <taxon>Betaproteobacteria</taxon>
        <taxon>Nitrosomonadales</taxon>
        <taxon>Methylophilaceae</taxon>
        <taxon>Methylophilus</taxon>
    </lineage>
</organism>
<gene>
    <name evidence="4" type="ORF">Q9291_00225</name>
</gene>
<dbReference type="InterPro" id="IPR029787">
    <property type="entry name" value="Nucleotide_cyclase"/>
</dbReference>
<dbReference type="PANTHER" id="PTHR33121">
    <property type="entry name" value="CYCLIC DI-GMP PHOSPHODIESTERASE PDEF"/>
    <property type="match status" value="1"/>
</dbReference>
<feature type="domain" description="EAL" evidence="2">
    <location>
        <begin position="387"/>
        <end position="641"/>
    </location>
</feature>
<proteinExistence type="predicted"/>
<dbReference type="RefSeq" id="WP_306387943.1">
    <property type="nucleotide sequence ID" value="NZ_JAVCAP010000001.1"/>
</dbReference>
<feature type="transmembrane region" description="Helical" evidence="1">
    <location>
        <begin position="113"/>
        <end position="133"/>
    </location>
</feature>
<keyword evidence="1" id="KW-0472">Membrane</keyword>
<dbReference type="Pfam" id="PF00563">
    <property type="entry name" value="EAL"/>
    <property type="match status" value="1"/>
</dbReference>
<reference evidence="5" key="1">
    <citation type="journal article" date="2019" name="Int. J. Syst. Evol. Microbiol.">
        <title>The Global Catalogue of Microorganisms (GCM) 10K type strain sequencing project: providing services to taxonomists for standard genome sequencing and annotation.</title>
        <authorList>
            <consortium name="The Broad Institute Genomics Platform"/>
            <consortium name="The Broad Institute Genome Sequencing Center for Infectious Disease"/>
            <person name="Wu L."/>
            <person name="Ma J."/>
        </authorList>
    </citation>
    <scope>NUCLEOTIDE SEQUENCE [LARGE SCALE GENOMIC DNA]</scope>
    <source>
        <strain evidence="5">VKM B-3159</strain>
    </source>
</reference>
<accession>A0ABT9JP08</accession>
<protein>
    <submittedName>
        <fullName evidence="4">EAL domain-containing protein</fullName>
    </submittedName>
</protein>
<evidence type="ECO:0000313" key="5">
    <source>
        <dbReference type="Proteomes" id="UP001225906"/>
    </source>
</evidence>
<keyword evidence="1" id="KW-0812">Transmembrane</keyword>
<dbReference type="InterPro" id="IPR035919">
    <property type="entry name" value="EAL_sf"/>
</dbReference>
<dbReference type="Proteomes" id="UP001225906">
    <property type="component" value="Unassembled WGS sequence"/>
</dbReference>
<dbReference type="Gene3D" id="3.20.20.450">
    <property type="entry name" value="EAL domain"/>
    <property type="match status" value="1"/>
</dbReference>
<dbReference type="PROSITE" id="PS50887">
    <property type="entry name" value="GGDEF"/>
    <property type="match status" value="1"/>
</dbReference>
<dbReference type="SMART" id="SM00267">
    <property type="entry name" value="GGDEF"/>
    <property type="match status" value="1"/>
</dbReference>
<dbReference type="PANTHER" id="PTHR33121:SF70">
    <property type="entry name" value="SIGNALING PROTEIN YKOW"/>
    <property type="match status" value="1"/>
</dbReference>
<dbReference type="CDD" id="cd01949">
    <property type="entry name" value="GGDEF"/>
    <property type="match status" value="1"/>
</dbReference>
<feature type="transmembrane region" description="Helical" evidence="1">
    <location>
        <begin position="27"/>
        <end position="45"/>
    </location>
</feature>
<dbReference type="SMART" id="SM00052">
    <property type="entry name" value="EAL"/>
    <property type="match status" value="1"/>
</dbReference>
<feature type="domain" description="GGDEF" evidence="3">
    <location>
        <begin position="239"/>
        <end position="378"/>
    </location>
</feature>
<dbReference type="PROSITE" id="PS50883">
    <property type="entry name" value="EAL"/>
    <property type="match status" value="1"/>
</dbReference>
<name>A0ABT9JP08_9PROT</name>
<evidence type="ECO:0000259" key="2">
    <source>
        <dbReference type="PROSITE" id="PS50883"/>
    </source>
</evidence>
<dbReference type="Pfam" id="PF00990">
    <property type="entry name" value="GGDEF"/>
    <property type="match status" value="1"/>
</dbReference>
<dbReference type="CDD" id="cd01948">
    <property type="entry name" value="EAL"/>
    <property type="match status" value="1"/>
</dbReference>
<dbReference type="InterPro" id="IPR000160">
    <property type="entry name" value="GGDEF_dom"/>
</dbReference>
<dbReference type="SUPFAM" id="SSF55073">
    <property type="entry name" value="Nucleotide cyclase"/>
    <property type="match status" value="1"/>
</dbReference>
<comment type="caution">
    <text evidence="4">The sequence shown here is derived from an EMBL/GenBank/DDBJ whole genome shotgun (WGS) entry which is preliminary data.</text>
</comment>
<dbReference type="InterPro" id="IPR001633">
    <property type="entry name" value="EAL_dom"/>
</dbReference>
<dbReference type="InterPro" id="IPR043128">
    <property type="entry name" value="Rev_trsase/Diguanyl_cyclase"/>
</dbReference>
<feature type="transmembrane region" description="Helical" evidence="1">
    <location>
        <begin position="51"/>
        <end position="72"/>
    </location>
</feature>
<keyword evidence="5" id="KW-1185">Reference proteome</keyword>
<feature type="transmembrane region" description="Helical" evidence="1">
    <location>
        <begin position="163"/>
        <end position="185"/>
    </location>
</feature>
<evidence type="ECO:0000259" key="3">
    <source>
        <dbReference type="PROSITE" id="PS50887"/>
    </source>
</evidence>